<evidence type="ECO:0000256" key="3">
    <source>
        <dbReference type="ARBA" id="ARBA00012495"/>
    </source>
</evidence>
<evidence type="ECO:0000256" key="9">
    <source>
        <dbReference type="ARBA" id="ARBA00022801"/>
    </source>
</evidence>
<reference evidence="24" key="1">
    <citation type="submission" date="2025-08" db="UniProtKB">
        <authorList>
            <consortium name="Ensembl"/>
        </authorList>
    </citation>
    <scope>IDENTIFICATION</scope>
</reference>
<evidence type="ECO:0000256" key="10">
    <source>
        <dbReference type="ARBA" id="ARBA00022833"/>
    </source>
</evidence>
<dbReference type="Pfam" id="PF16278">
    <property type="entry name" value="zf-C2HE"/>
    <property type="match status" value="1"/>
</dbReference>
<organism evidence="24 25">
    <name type="scientific">Accipiter nisus</name>
    <name type="common">Eurasian sparrowhawk</name>
    <dbReference type="NCBI Taxonomy" id="211598"/>
    <lineage>
        <taxon>Eukaryota</taxon>
        <taxon>Metazoa</taxon>
        <taxon>Chordata</taxon>
        <taxon>Craniata</taxon>
        <taxon>Vertebrata</taxon>
        <taxon>Euteleostomi</taxon>
        <taxon>Archelosauria</taxon>
        <taxon>Archosauria</taxon>
        <taxon>Dinosauria</taxon>
        <taxon>Saurischia</taxon>
        <taxon>Theropoda</taxon>
        <taxon>Coelurosauria</taxon>
        <taxon>Aves</taxon>
        <taxon>Neognathae</taxon>
        <taxon>Neoaves</taxon>
        <taxon>Telluraves</taxon>
        <taxon>Accipitrimorphae</taxon>
        <taxon>Accipitriformes</taxon>
        <taxon>Accipitridae</taxon>
        <taxon>Accipitrinae</taxon>
        <taxon>Accipiter</taxon>
    </lineage>
</organism>
<keyword evidence="12" id="KW-0234">DNA repair</keyword>
<feature type="domain" description="HIT" evidence="23">
    <location>
        <begin position="261"/>
        <end position="366"/>
    </location>
</feature>
<feature type="domain" description="C2H2-type" evidence="22">
    <location>
        <begin position="410"/>
        <end position="435"/>
    </location>
</feature>
<name>A0A8B9N0B7_9AVES</name>
<dbReference type="Pfam" id="PF11969">
    <property type="entry name" value="DcpS_C"/>
    <property type="match status" value="1"/>
</dbReference>
<comment type="subcellular location">
    <subcellularLocation>
        <location evidence="1">Nucleus</location>
        <location evidence="1">Nucleolus</location>
    </subcellularLocation>
    <subcellularLocation>
        <location evidence="2">Nucleus</location>
        <location evidence="2">Nucleoplasm</location>
    </subcellularLocation>
</comment>
<dbReference type="SUPFAM" id="SSF49879">
    <property type="entry name" value="SMAD/FHA domain"/>
    <property type="match status" value="1"/>
</dbReference>
<dbReference type="InterPro" id="IPR032566">
    <property type="entry name" value="Znf-C2HE"/>
</dbReference>
<dbReference type="PANTHER" id="PTHR12486:SF4">
    <property type="entry name" value="APRATAXIN"/>
    <property type="match status" value="1"/>
</dbReference>
<keyword evidence="9" id="KW-0378">Hydrolase</keyword>
<evidence type="ECO:0000256" key="2">
    <source>
        <dbReference type="ARBA" id="ARBA00004642"/>
    </source>
</evidence>
<dbReference type="PANTHER" id="PTHR12486">
    <property type="entry name" value="APRATAXIN-RELATED"/>
    <property type="match status" value="1"/>
</dbReference>
<dbReference type="SUPFAM" id="SSF54197">
    <property type="entry name" value="HIT-like"/>
    <property type="match status" value="1"/>
</dbReference>
<comment type="catalytic activity">
    <reaction evidence="16">
        <text>a 5'-end adenosine-5'-diphospho-5'-2'-deoxyribonucleoside-DNA + H2O = a 5'-end 5'-phospho-2'-deoxyribonucleoside-DNA + AMP + 2 H(+)</text>
        <dbReference type="Rhea" id="RHEA:52128"/>
        <dbReference type="Rhea" id="RHEA-COMP:13180"/>
        <dbReference type="Rhea" id="RHEA-COMP:13181"/>
        <dbReference type="ChEBI" id="CHEBI:15377"/>
        <dbReference type="ChEBI" id="CHEBI:15378"/>
        <dbReference type="ChEBI" id="CHEBI:136412"/>
        <dbReference type="ChEBI" id="CHEBI:136413"/>
        <dbReference type="ChEBI" id="CHEBI:456215"/>
        <dbReference type="EC" id="3.6.1.71"/>
    </reaction>
</comment>
<evidence type="ECO:0000256" key="5">
    <source>
        <dbReference type="ARBA" id="ARBA00018614"/>
    </source>
</evidence>
<dbReference type="InterPro" id="IPR013087">
    <property type="entry name" value="Znf_C2H2_type"/>
</dbReference>
<dbReference type="GO" id="GO:1990165">
    <property type="term" value="F:single-strand break-containing DNA binding"/>
    <property type="evidence" value="ECO:0007669"/>
    <property type="project" value="TreeGrafter"/>
</dbReference>
<dbReference type="InterPro" id="IPR011146">
    <property type="entry name" value="HIT-like"/>
</dbReference>
<protein>
    <recommendedName>
        <fullName evidence="5">Aprataxin</fullName>
        <ecNumber evidence="4">3.6.1.71</ecNumber>
        <ecNumber evidence="3">3.6.1.72</ecNumber>
    </recommendedName>
    <alternativeName>
        <fullName evidence="15">Forkhead-associated domain histidine triad-like protein</fullName>
    </alternativeName>
</protein>
<dbReference type="FunFam" id="3.30.428.10:FF:000004">
    <property type="entry name" value="aprataxin isoform X2"/>
    <property type="match status" value="1"/>
</dbReference>
<dbReference type="FunFam" id="2.60.200.20:FF:000010">
    <property type="entry name" value="aprataxin isoform X1"/>
    <property type="match status" value="1"/>
</dbReference>
<comment type="function">
    <text evidence="18">DNA-binding protein involved in single-strand DNA break repair, double-strand DNA break repair and base excision repair. Resolves abortive DNA ligation intermediates formed either at base excision sites, or when DNA ligases attempt to repair non-ligatable breaks induced by reactive oxygen species. Catalyzes the release of adenylate groups covalently linked to 5'-phosphate termini, resulting in the production of 5'-phosphate termini that can be efficiently rejoined. Also able to hydrolyze adenosine 5'-monophosphoramidate (AMP-NH(2)) and diadenosine tetraphosphate (AppppA), but with lower catalytic activity. Likewise, catalyzes the release of 3'-linked guanosine (DNAppG) and inosine (DNAppI) from DNA, but has higher specific activity with 5'-linked adenosine (AppDNA).</text>
</comment>
<feature type="compositionally biased region" description="Basic and acidic residues" evidence="21">
    <location>
        <begin position="1"/>
        <end position="12"/>
    </location>
</feature>
<dbReference type="Ensembl" id="ENSANIT00000017519.1">
    <property type="protein sequence ID" value="ENSANIP00000016937.1"/>
    <property type="gene ID" value="ENSANIG00000011541.1"/>
</dbReference>
<comment type="catalytic activity">
    <reaction evidence="17">
        <text>a 5'-end adenosine-5'-diphospho-5'-ribonucleoside-2'-deoxyribonucleotide-DNA + H2O = a 5'-end 5'-phospho-ribonucleoside-2'-deoxyribonucleotide-DNA + AMP + 2 H(+)</text>
        <dbReference type="Rhea" id="RHEA:52132"/>
        <dbReference type="Rhea" id="RHEA-COMP:13182"/>
        <dbReference type="Rhea" id="RHEA-COMP:13183"/>
        <dbReference type="ChEBI" id="CHEBI:15377"/>
        <dbReference type="ChEBI" id="CHEBI:15378"/>
        <dbReference type="ChEBI" id="CHEBI:136414"/>
        <dbReference type="ChEBI" id="CHEBI:136415"/>
        <dbReference type="ChEBI" id="CHEBI:456215"/>
        <dbReference type="EC" id="3.6.1.71"/>
    </reaction>
</comment>
<keyword evidence="13" id="KW-0539">Nucleus</keyword>
<dbReference type="InterPro" id="IPR047289">
    <property type="entry name" value="FHA_APTX"/>
</dbReference>
<dbReference type="GO" id="GO:0003697">
    <property type="term" value="F:single-stranded DNA binding"/>
    <property type="evidence" value="ECO:0007669"/>
    <property type="project" value="TreeGrafter"/>
</dbReference>
<evidence type="ECO:0000259" key="22">
    <source>
        <dbReference type="PROSITE" id="PS50157"/>
    </source>
</evidence>
<dbReference type="Gene3D" id="2.60.200.20">
    <property type="match status" value="1"/>
</dbReference>
<evidence type="ECO:0000256" key="7">
    <source>
        <dbReference type="ARBA" id="ARBA00022763"/>
    </source>
</evidence>
<dbReference type="PROSITE" id="PS00028">
    <property type="entry name" value="ZINC_FINGER_C2H2_1"/>
    <property type="match status" value="1"/>
</dbReference>
<evidence type="ECO:0000256" key="13">
    <source>
        <dbReference type="ARBA" id="ARBA00023242"/>
    </source>
</evidence>
<evidence type="ECO:0000256" key="11">
    <source>
        <dbReference type="ARBA" id="ARBA00023125"/>
    </source>
</evidence>
<evidence type="ECO:0000313" key="24">
    <source>
        <dbReference type="Ensembl" id="ENSANIP00000016937.1"/>
    </source>
</evidence>
<feature type="region of interest" description="Disordered" evidence="21">
    <location>
        <begin position="1"/>
        <end position="29"/>
    </location>
</feature>
<evidence type="ECO:0000256" key="1">
    <source>
        <dbReference type="ARBA" id="ARBA00004604"/>
    </source>
</evidence>
<dbReference type="GO" id="GO:0030983">
    <property type="term" value="F:mismatched DNA binding"/>
    <property type="evidence" value="ECO:0007669"/>
    <property type="project" value="TreeGrafter"/>
</dbReference>
<evidence type="ECO:0000256" key="15">
    <source>
        <dbReference type="ARBA" id="ARBA00032750"/>
    </source>
</evidence>
<evidence type="ECO:0000256" key="16">
    <source>
        <dbReference type="ARBA" id="ARBA00044639"/>
    </source>
</evidence>
<evidence type="ECO:0000256" key="8">
    <source>
        <dbReference type="ARBA" id="ARBA00022771"/>
    </source>
</evidence>
<sequence>MLRACSGRDRLPPRPSARRAEALGGEQGGWRAAPPVAPLARWGAAAAAAAWRYACAAGRPYARHLQRCRCGAVPCGKHRPTDGTVMRVCWLVGKEKCSQRMKLPHLEAVVIGRGAETGITDKKCSRQQVQLKADCNKGYVTVKQIGVNPTSVDLVNIGKDEEVKMKPGQVLHIVNKLYPYTVQFAEEPGKTVKEAEEKMQTSKTPCEDSCENDDVELVPRKRMKVEVVDTQGSSANPKLSDTSVCPHEGTSSKKEHLGHWSQGLKSSMRDPKMQVYKDEKTVVIKDKYPKARYHWLVLPWDPISSLKSVTKDHLELLEHMHAVGQKMIQQCPARESLEFRLGYHAIPSMSQLHLHVISQDFDSLALKTKKHWNSFTTDYFLNSQDVIEMVRSKGKVMVKDHVSELLKLPLRCHRCKKQLSTIPQLKEHLGKHSPK</sequence>
<dbReference type="GO" id="GO:0000012">
    <property type="term" value="P:single strand break repair"/>
    <property type="evidence" value="ECO:0007669"/>
    <property type="project" value="UniProtKB-ARBA"/>
</dbReference>
<keyword evidence="10" id="KW-0862">Zinc</keyword>
<dbReference type="EC" id="3.6.1.71" evidence="4"/>
<accession>A0A8B9N0B7</accession>
<dbReference type="AlphaFoldDB" id="A0A8B9N0B7"/>
<evidence type="ECO:0000256" key="14">
    <source>
        <dbReference type="ARBA" id="ARBA00024601"/>
    </source>
</evidence>
<dbReference type="PROSITE" id="PS00892">
    <property type="entry name" value="HIT_1"/>
    <property type="match status" value="1"/>
</dbReference>
<evidence type="ECO:0000256" key="17">
    <source>
        <dbReference type="ARBA" id="ARBA00044713"/>
    </source>
</evidence>
<reference evidence="24" key="2">
    <citation type="submission" date="2025-09" db="UniProtKB">
        <authorList>
            <consortium name="Ensembl"/>
        </authorList>
    </citation>
    <scope>IDENTIFICATION</scope>
</reference>
<evidence type="ECO:0000259" key="23">
    <source>
        <dbReference type="PROSITE" id="PS51084"/>
    </source>
</evidence>
<keyword evidence="7" id="KW-0227">DNA damage</keyword>
<comment type="catalytic activity">
    <reaction evidence="14">
        <text>a 3'-end 2'-deoxyribonucleotide-3'-diphospho-5'-guanosine-DNA + H2O = a 3'-end 2'-deoxyribonucleotide 3'-phosphate-DNA + GMP + 2 H(+)</text>
        <dbReference type="Rhea" id="RHEA:52140"/>
        <dbReference type="Rhea" id="RHEA-COMP:13186"/>
        <dbReference type="Rhea" id="RHEA-COMP:13187"/>
        <dbReference type="ChEBI" id="CHEBI:15377"/>
        <dbReference type="ChEBI" id="CHEBI:15378"/>
        <dbReference type="ChEBI" id="CHEBI:58115"/>
        <dbReference type="ChEBI" id="CHEBI:136419"/>
        <dbReference type="ChEBI" id="CHEBI:136420"/>
        <dbReference type="EC" id="3.6.1.72"/>
    </reaction>
</comment>
<dbReference type="GO" id="GO:0120108">
    <property type="term" value="F:DNA-3'-diphospho-5'-guanosine diphosphatase activity"/>
    <property type="evidence" value="ECO:0007669"/>
    <property type="project" value="UniProtKB-EC"/>
</dbReference>
<dbReference type="InterPro" id="IPR008984">
    <property type="entry name" value="SMAD_FHA_dom_sf"/>
</dbReference>
<dbReference type="GO" id="GO:0005654">
    <property type="term" value="C:nucleoplasm"/>
    <property type="evidence" value="ECO:0007669"/>
    <property type="project" value="UniProtKB-SubCell"/>
</dbReference>
<evidence type="ECO:0000313" key="25">
    <source>
        <dbReference type="Proteomes" id="UP000694541"/>
    </source>
</evidence>
<dbReference type="Gene3D" id="3.30.428.10">
    <property type="entry name" value="HIT-like"/>
    <property type="match status" value="1"/>
</dbReference>
<evidence type="ECO:0000256" key="12">
    <source>
        <dbReference type="ARBA" id="ARBA00023204"/>
    </source>
</evidence>
<dbReference type="GO" id="GO:0003725">
    <property type="term" value="F:double-stranded RNA binding"/>
    <property type="evidence" value="ECO:0007669"/>
    <property type="project" value="TreeGrafter"/>
</dbReference>
<dbReference type="InterPro" id="IPR019808">
    <property type="entry name" value="Histidine_triad_CS"/>
</dbReference>
<evidence type="ECO:0000256" key="6">
    <source>
        <dbReference type="ARBA" id="ARBA00022723"/>
    </source>
</evidence>
<comment type="caution">
    <text evidence="20">Lacks conserved residue(s) required for the propagation of feature annotation.</text>
</comment>
<dbReference type="CDD" id="cd22735">
    <property type="entry name" value="FHA_APTX"/>
    <property type="match status" value="1"/>
</dbReference>
<keyword evidence="8 19" id="KW-0863">Zinc-finger</keyword>
<dbReference type="PROSITE" id="PS51084">
    <property type="entry name" value="HIT_2"/>
    <property type="match status" value="1"/>
</dbReference>
<evidence type="ECO:0000256" key="18">
    <source>
        <dbReference type="ARBA" id="ARBA00045142"/>
    </source>
</evidence>
<evidence type="ECO:0000256" key="19">
    <source>
        <dbReference type="PROSITE-ProRule" id="PRU00042"/>
    </source>
</evidence>
<dbReference type="PROSITE" id="PS50157">
    <property type="entry name" value="ZINC_FINGER_C2H2_2"/>
    <property type="match status" value="1"/>
</dbReference>
<keyword evidence="6" id="KW-0479">Metal-binding</keyword>
<dbReference type="InterPro" id="IPR041388">
    <property type="entry name" value="FHA_2"/>
</dbReference>
<dbReference type="Proteomes" id="UP000694541">
    <property type="component" value="Unplaced"/>
</dbReference>
<evidence type="ECO:0000256" key="20">
    <source>
        <dbReference type="PROSITE-ProRule" id="PRU00464"/>
    </source>
</evidence>
<dbReference type="CDD" id="cd01278">
    <property type="entry name" value="aprataxin_related"/>
    <property type="match status" value="1"/>
</dbReference>
<evidence type="ECO:0000256" key="4">
    <source>
        <dbReference type="ARBA" id="ARBA00012496"/>
    </source>
</evidence>
<evidence type="ECO:0000256" key="21">
    <source>
        <dbReference type="SAM" id="MobiDB-lite"/>
    </source>
</evidence>
<dbReference type="EC" id="3.6.1.72" evidence="3"/>
<proteinExistence type="predicted"/>
<dbReference type="GO" id="GO:0005730">
    <property type="term" value="C:nucleolus"/>
    <property type="evidence" value="ECO:0007669"/>
    <property type="project" value="UniProtKB-SubCell"/>
</dbReference>
<dbReference type="GO" id="GO:0008270">
    <property type="term" value="F:zinc ion binding"/>
    <property type="evidence" value="ECO:0007669"/>
    <property type="project" value="UniProtKB-KW"/>
</dbReference>
<dbReference type="GO" id="GO:0033699">
    <property type="term" value="F:DNA 5'-adenosine monophosphate hydrolase activity"/>
    <property type="evidence" value="ECO:0007669"/>
    <property type="project" value="UniProtKB-EC"/>
</dbReference>
<keyword evidence="25" id="KW-1185">Reference proteome</keyword>
<feature type="compositionally biased region" description="Polar residues" evidence="21">
    <location>
        <begin position="230"/>
        <end position="243"/>
    </location>
</feature>
<dbReference type="InterPro" id="IPR036265">
    <property type="entry name" value="HIT-like_sf"/>
</dbReference>
<feature type="region of interest" description="Disordered" evidence="21">
    <location>
        <begin position="228"/>
        <end position="265"/>
    </location>
</feature>
<dbReference type="Pfam" id="PF17913">
    <property type="entry name" value="FHA_2"/>
    <property type="match status" value="1"/>
</dbReference>
<keyword evidence="11" id="KW-0238">DNA-binding</keyword>